<organism evidence="1 2">
    <name type="scientific">Calidithermus roseus</name>
    <dbReference type="NCBI Taxonomy" id="1644118"/>
    <lineage>
        <taxon>Bacteria</taxon>
        <taxon>Thermotogati</taxon>
        <taxon>Deinococcota</taxon>
        <taxon>Deinococci</taxon>
        <taxon>Thermales</taxon>
        <taxon>Thermaceae</taxon>
        <taxon>Calidithermus</taxon>
    </lineage>
</organism>
<dbReference type="PANTHER" id="PTHR39517">
    <property type="entry name" value="SLL0192 PROTEIN"/>
    <property type="match status" value="1"/>
</dbReference>
<dbReference type="OrthoDB" id="29253at2"/>
<evidence type="ECO:0008006" key="3">
    <source>
        <dbReference type="Google" id="ProtNLM"/>
    </source>
</evidence>
<dbReference type="SUPFAM" id="SSF53756">
    <property type="entry name" value="UDP-Glycosyltransferase/glycogen phosphorylase"/>
    <property type="match status" value="1"/>
</dbReference>
<gene>
    <name evidence="1" type="ORF">Mrose_02569</name>
</gene>
<evidence type="ECO:0000313" key="2">
    <source>
        <dbReference type="Proteomes" id="UP000265341"/>
    </source>
</evidence>
<proteinExistence type="predicted"/>
<sequence>MLLFISNGNAEDIIGSHLAQLIRMPVQALPLVGRGEAYERAGAEVIGPKQELPSGGFPFGSAKNLVADLRAGFISQNLKQWSTAWKSARKCSAVVVIGDAYALLIAVTFAKAKPIFHLNPLISSHYLEGQTLRQRLARLNEIGAEDFLWYERWAQRRAKAVYVRDSASEDRLRKLGIPHARFYGSFAMDILPPPTRSLAGIVDGRPVLALLPGSRGDVAFSLPRMLEATLHLPELQPLVAWASSFEGVKVPEDWTLTLKGEEMAIAEKGAHRVVLLRGYFSEILHQAKVALGTAGTANEQAAGLGVPVVGFPSHGPQYTMRFAQRQARLLGKALTLAQPYPPDIARAIREVLEEERYSIASTAGKERIGPPGALPRIAAEITETLNG</sequence>
<dbReference type="EMBL" id="QWLA01000054">
    <property type="protein sequence ID" value="RIH84632.1"/>
    <property type="molecule type" value="Genomic_DNA"/>
</dbReference>
<dbReference type="InterPro" id="IPR019994">
    <property type="entry name" value="Lipid-A-disac_synthase-rel_put"/>
</dbReference>
<accession>A0A399EQ12</accession>
<dbReference type="PANTHER" id="PTHR39517:SF1">
    <property type="entry name" value="LIPID-A-DISACCHARIDE SYNTHASE"/>
    <property type="match status" value="1"/>
</dbReference>
<dbReference type="NCBIfam" id="TIGR03492">
    <property type="entry name" value="lipid-A-disaccharide synthase-related protein"/>
    <property type="match status" value="1"/>
</dbReference>
<name>A0A399EQ12_9DEIN</name>
<comment type="caution">
    <text evidence="1">The sequence shown here is derived from an EMBL/GenBank/DDBJ whole genome shotgun (WGS) entry which is preliminary data.</text>
</comment>
<dbReference type="AlphaFoldDB" id="A0A399EQ12"/>
<evidence type="ECO:0000313" key="1">
    <source>
        <dbReference type="EMBL" id="RIH84632.1"/>
    </source>
</evidence>
<protein>
    <recommendedName>
        <fullName evidence="3">Lipid-A-disaccharide synthase</fullName>
    </recommendedName>
</protein>
<reference evidence="1 2" key="1">
    <citation type="submission" date="2018-08" db="EMBL/GenBank/DDBJ databases">
        <title>Meiothermus roseus NBRC 110900 genome sequencing project.</title>
        <authorList>
            <person name="Da Costa M.S."/>
            <person name="Albuquerque L."/>
            <person name="Raposo P."/>
            <person name="Froufe H.J.C."/>
            <person name="Barroso C.S."/>
            <person name="Egas C."/>
        </authorList>
    </citation>
    <scope>NUCLEOTIDE SEQUENCE [LARGE SCALE GENOMIC DNA]</scope>
    <source>
        <strain evidence="1 2">NBRC 110900</strain>
    </source>
</reference>
<dbReference type="RefSeq" id="WP_119278896.1">
    <property type="nucleotide sequence ID" value="NZ_QWLA01000054.1"/>
</dbReference>
<keyword evidence="2" id="KW-1185">Reference proteome</keyword>
<dbReference type="Proteomes" id="UP000265341">
    <property type="component" value="Unassembled WGS sequence"/>
</dbReference>